<dbReference type="InterPro" id="IPR036397">
    <property type="entry name" value="RNaseH_sf"/>
</dbReference>
<reference evidence="2 3" key="1">
    <citation type="journal article" date="2019" name="Sci. Rep.">
        <title>Orb-weaving spider Araneus ventricosus genome elucidates the spidroin gene catalogue.</title>
        <authorList>
            <person name="Kono N."/>
            <person name="Nakamura H."/>
            <person name="Ohtoshi R."/>
            <person name="Moran D.A.P."/>
            <person name="Shinohara A."/>
            <person name="Yoshida Y."/>
            <person name="Fujiwara M."/>
            <person name="Mori M."/>
            <person name="Tomita M."/>
            <person name="Arakawa K."/>
        </authorList>
    </citation>
    <scope>NUCLEOTIDE SEQUENCE [LARGE SCALE GENOMIC DNA]</scope>
</reference>
<comment type="caution">
    <text evidence="2">The sequence shown here is derived from an EMBL/GenBank/DDBJ whole genome shotgun (WGS) entry which is preliminary data.</text>
</comment>
<organism evidence="2 3">
    <name type="scientific">Araneus ventricosus</name>
    <name type="common">Orbweaver spider</name>
    <name type="synonym">Epeira ventricosa</name>
    <dbReference type="NCBI Taxonomy" id="182803"/>
    <lineage>
        <taxon>Eukaryota</taxon>
        <taxon>Metazoa</taxon>
        <taxon>Ecdysozoa</taxon>
        <taxon>Arthropoda</taxon>
        <taxon>Chelicerata</taxon>
        <taxon>Arachnida</taxon>
        <taxon>Araneae</taxon>
        <taxon>Araneomorphae</taxon>
        <taxon>Entelegynae</taxon>
        <taxon>Araneoidea</taxon>
        <taxon>Araneidae</taxon>
        <taxon>Araneus</taxon>
    </lineage>
</organism>
<dbReference type="InterPro" id="IPR012337">
    <property type="entry name" value="RNaseH-like_sf"/>
</dbReference>
<feature type="compositionally biased region" description="Polar residues" evidence="1">
    <location>
        <begin position="1"/>
        <end position="15"/>
    </location>
</feature>
<accession>A0A4Y2NV69</accession>
<sequence length="107" mass="11978">MNSLVGKLESSTQGEYKSGGRNNDLRDHTAQILTYYTEYQEVLRLKAIISPKSRNFNIQEIQMSLQDNLNIKVGWVKAHTVIAGIEAADKMAKKATKEGPKFEIPAP</sequence>
<protein>
    <submittedName>
        <fullName evidence="2">Uncharacterized protein</fullName>
    </submittedName>
</protein>
<proteinExistence type="predicted"/>
<gene>
    <name evidence="2" type="ORF">AVEN_94989_1</name>
</gene>
<dbReference type="Gene3D" id="3.30.420.10">
    <property type="entry name" value="Ribonuclease H-like superfamily/Ribonuclease H"/>
    <property type="match status" value="1"/>
</dbReference>
<evidence type="ECO:0000313" key="2">
    <source>
        <dbReference type="EMBL" id="GBN43495.1"/>
    </source>
</evidence>
<evidence type="ECO:0000256" key="1">
    <source>
        <dbReference type="SAM" id="MobiDB-lite"/>
    </source>
</evidence>
<dbReference type="Proteomes" id="UP000499080">
    <property type="component" value="Unassembled WGS sequence"/>
</dbReference>
<name>A0A4Y2NV69_ARAVE</name>
<dbReference type="SUPFAM" id="SSF53098">
    <property type="entry name" value="Ribonuclease H-like"/>
    <property type="match status" value="1"/>
</dbReference>
<evidence type="ECO:0000313" key="3">
    <source>
        <dbReference type="Proteomes" id="UP000499080"/>
    </source>
</evidence>
<dbReference type="EMBL" id="BGPR01009976">
    <property type="protein sequence ID" value="GBN43495.1"/>
    <property type="molecule type" value="Genomic_DNA"/>
</dbReference>
<dbReference type="AlphaFoldDB" id="A0A4Y2NV69"/>
<dbReference type="GO" id="GO:0003676">
    <property type="term" value="F:nucleic acid binding"/>
    <property type="evidence" value="ECO:0007669"/>
    <property type="project" value="InterPro"/>
</dbReference>
<feature type="region of interest" description="Disordered" evidence="1">
    <location>
        <begin position="1"/>
        <end position="24"/>
    </location>
</feature>
<keyword evidence="3" id="KW-1185">Reference proteome</keyword>